<dbReference type="STRING" id="1547283.A9C19_15845"/>
<protein>
    <recommendedName>
        <fullName evidence="3">HPr domain-containing protein</fullName>
    </recommendedName>
</protein>
<dbReference type="Proteomes" id="UP000181936">
    <property type="component" value="Chromosome"/>
</dbReference>
<proteinExistence type="predicted"/>
<dbReference type="OrthoDB" id="2881824at2"/>
<dbReference type="RefSeq" id="WP_072580898.1">
    <property type="nucleotide sequence ID" value="NZ_CP016020.1"/>
</dbReference>
<sequence>MDNKLTFQLKVESQLRIDQVIKINQLSKSYDGKISLLTKNNSIINTANLPSLITYLLTVKNGHVLNINIEGPFPQLKQYDLEQICSSAVVRKSHPALQPAMKVKIQ</sequence>
<gene>
    <name evidence="1" type="ORF">A9C19_15845</name>
</gene>
<dbReference type="KEGG" id="bwh:A9C19_15845"/>
<evidence type="ECO:0008006" key="3">
    <source>
        <dbReference type="Google" id="ProtNLM"/>
    </source>
</evidence>
<dbReference type="AlphaFoldDB" id="A0A1L3MUR4"/>
<accession>A0A1L3MUR4</accession>
<evidence type="ECO:0000313" key="2">
    <source>
        <dbReference type="Proteomes" id="UP000181936"/>
    </source>
</evidence>
<keyword evidence="2" id="KW-1185">Reference proteome</keyword>
<reference evidence="1 2" key="1">
    <citation type="journal article" date="2016" name="Sci. Rep.">
        <title>Complete genome sequence and transcriptomic analysis of a novel marine strain Bacillus weihaiensis reveals the mechanism of brown algae degradation.</title>
        <authorList>
            <person name="Zhu Y."/>
            <person name="Chen P."/>
            <person name="Bao Y."/>
            <person name="Men Y."/>
            <person name="Zeng Y."/>
            <person name="Yang J."/>
            <person name="Sun J."/>
            <person name="Sun Y."/>
        </authorList>
    </citation>
    <scope>NUCLEOTIDE SEQUENCE [LARGE SCALE GENOMIC DNA]</scope>
    <source>
        <strain evidence="1 2">Alg07</strain>
    </source>
</reference>
<organism evidence="1 2">
    <name type="scientific">Bacillus weihaiensis</name>
    <dbReference type="NCBI Taxonomy" id="1547283"/>
    <lineage>
        <taxon>Bacteria</taxon>
        <taxon>Bacillati</taxon>
        <taxon>Bacillota</taxon>
        <taxon>Bacilli</taxon>
        <taxon>Bacillales</taxon>
        <taxon>Bacillaceae</taxon>
        <taxon>Bacillus</taxon>
    </lineage>
</organism>
<dbReference type="EMBL" id="CP016020">
    <property type="protein sequence ID" value="APH06095.1"/>
    <property type="molecule type" value="Genomic_DNA"/>
</dbReference>
<name>A0A1L3MUR4_9BACI</name>
<evidence type="ECO:0000313" key="1">
    <source>
        <dbReference type="EMBL" id="APH06095.1"/>
    </source>
</evidence>